<dbReference type="InterPro" id="IPR016166">
    <property type="entry name" value="FAD-bd_PCMH"/>
</dbReference>
<sequence>MEATLRPLAVLSSLCAIGYGLPGDATSGASRCKAFPGSVSWPSQEHWTAFNESLGGKLIQPSPPGSVCHPGQANFDSAECANVAAAWLGAEYHTNDPVSTMWNQFANDTCLPDSSYPCSPAGYPAYVVNATCAEDVKAAVHFAREHEVRLSVKSTGHDFQGRSVAPGSLSIWVHHLRLRGSTAMETHALFQPQGCSFAINHTAVTASPGAQMGSIYEELDKVNQTVVGGNGVTVSLGGYLTGGGHSILAPHYGLGADQVYEMEVVTPMGDIVVANECQNQDLFWALRGGGGSTFGVITSVTMATYPSPPLVSADLSILTTQPDAPHLWDLVGYLLSQLPYLASKGVSGYAYFLPNTTTSGLGNSTTTSNDTAPAAGMKGAFVAISTATADMEAVWAPILAHVAATWPGVFVATPRIAAHPSFLDWYATHLDAGVAGTDTYVGSHLLDKAALSPASASETAAIGEAYRVFAQPGNGGTAYLVAGKGTWDAKPRGGGNSVCPSWRRTLVHAVNGISFPPENATAKAEALVELNASIEPLRKLAPDMGSYMNENNPAEPNWQQSFWGENYERLLTIKRAVDPHDVFWCHPCVGNDRWEEVGYQLCRAEGGEGN</sequence>
<evidence type="ECO:0000256" key="5">
    <source>
        <dbReference type="ARBA" id="ARBA00023002"/>
    </source>
</evidence>
<feature type="chain" id="PRO_5043044474" description="FAD-binding PCMH-type domain-containing protein" evidence="6">
    <location>
        <begin position="21"/>
        <end position="610"/>
    </location>
</feature>
<evidence type="ECO:0000259" key="7">
    <source>
        <dbReference type="PROSITE" id="PS51387"/>
    </source>
</evidence>
<organism evidence="8 9">
    <name type="scientific">Diatrype stigma</name>
    <dbReference type="NCBI Taxonomy" id="117547"/>
    <lineage>
        <taxon>Eukaryota</taxon>
        <taxon>Fungi</taxon>
        <taxon>Dikarya</taxon>
        <taxon>Ascomycota</taxon>
        <taxon>Pezizomycotina</taxon>
        <taxon>Sordariomycetes</taxon>
        <taxon>Xylariomycetidae</taxon>
        <taxon>Xylariales</taxon>
        <taxon>Diatrypaceae</taxon>
        <taxon>Diatrype</taxon>
    </lineage>
</organism>
<protein>
    <recommendedName>
        <fullName evidence="7">FAD-binding PCMH-type domain-containing protein</fullName>
    </recommendedName>
</protein>
<keyword evidence="4" id="KW-0274">FAD</keyword>
<dbReference type="PANTHER" id="PTHR42973:SF39">
    <property type="entry name" value="FAD-BINDING PCMH-TYPE DOMAIN-CONTAINING PROTEIN"/>
    <property type="match status" value="1"/>
</dbReference>
<dbReference type="Proteomes" id="UP001320420">
    <property type="component" value="Unassembled WGS sequence"/>
</dbReference>
<feature type="domain" description="FAD-binding PCMH-type" evidence="7">
    <location>
        <begin position="120"/>
        <end position="307"/>
    </location>
</feature>
<accession>A0AAN9UPS7</accession>
<dbReference type="EMBL" id="JAKJXP020000071">
    <property type="protein sequence ID" value="KAK7750025.1"/>
    <property type="molecule type" value="Genomic_DNA"/>
</dbReference>
<dbReference type="InterPro" id="IPR006094">
    <property type="entry name" value="Oxid_FAD_bind_N"/>
</dbReference>
<dbReference type="SUPFAM" id="SSF56176">
    <property type="entry name" value="FAD-binding/transporter-associated domain-like"/>
    <property type="match status" value="1"/>
</dbReference>
<evidence type="ECO:0000256" key="6">
    <source>
        <dbReference type="SAM" id="SignalP"/>
    </source>
</evidence>
<dbReference type="InterPro" id="IPR036318">
    <property type="entry name" value="FAD-bd_PCMH-like_sf"/>
</dbReference>
<dbReference type="GO" id="GO:0016491">
    <property type="term" value="F:oxidoreductase activity"/>
    <property type="evidence" value="ECO:0007669"/>
    <property type="project" value="UniProtKB-KW"/>
</dbReference>
<dbReference type="InterPro" id="IPR012951">
    <property type="entry name" value="BBE"/>
</dbReference>
<dbReference type="InterPro" id="IPR016169">
    <property type="entry name" value="FAD-bd_PCMH_sub2"/>
</dbReference>
<dbReference type="Gene3D" id="3.30.465.10">
    <property type="match status" value="2"/>
</dbReference>
<evidence type="ECO:0000313" key="9">
    <source>
        <dbReference type="Proteomes" id="UP001320420"/>
    </source>
</evidence>
<feature type="signal peptide" evidence="6">
    <location>
        <begin position="1"/>
        <end position="20"/>
    </location>
</feature>
<comment type="similarity">
    <text evidence="2">Belongs to the oxygen-dependent FAD-linked oxidoreductase family.</text>
</comment>
<keyword evidence="5" id="KW-0560">Oxidoreductase</keyword>
<dbReference type="AlphaFoldDB" id="A0AAN9UPS7"/>
<keyword evidence="6" id="KW-0732">Signal</keyword>
<evidence type="ECO:0000256" key="1">
    <source>
        <dbReference type="ARBA" id="ARBA00001974"/>
    </source>
</evidence>
<dbReference type="GO" id="GO:0071949">
    <property type="term" value="F:FAD binding"/>
    <property type="evidence" value="ECO:0007669"/>
    <property type="project" value="InterPro"/>
</dbReference>
<dbReference type="InterPro" id="IPR050416">
    <property type="entry name" value="FAD-linked_Oxidoreductase"/>
</dbReference>
<evidence type="ECO:0000313" key="8">
    <source>
        <dbReference type="EMBL" id="KAK7750025.1"/>
    </source>
</evidence>
<dbReference type="PROSITE" id="PS00862">
    <property type="entry name" value="OX2_COVAL_FAD"/>
    <property type="match status" value="1"/>
</dbReference>
<proteinExistence type="inferred from homology"/>
<evidence type="ECO:0000256" key="4">
    <source>
        <dbReference type="ARBA" id="ARBA00022827"/>
    </source>
</evidence>
<comment type="cofactor">
    <cofactor evidence="1">
        <name>FAD</name>
        <dbReference type="ChEBI" id="CHEBI:57692"/>
    </cofactor>
</comment>
<name>A0AAN9UPS7_9PEZI</name>
<comment type="caution">
    <text evidence="8">The sequence shown here is derived from an EMBL/GenBank/DDBJ whole genome shotgun (WGS) entry which is preliminary data.</text>
</comment>
<reference evidence="8 9" key="1">
    <citation type="submission" date="2024-02" db="EMBL/GenBank/DDBJ databases">
        <title>De novo assembly and annotation of 12 fungi associated with fruit tree decline syndrome in Ontario, Canada.</title>
        <authorList>
            <person name="Sulman M."/>
            <person name="Ellouze W."/>
            <person name="Ilyukhin E."/>
        </authorList>
    </citation>
    <scope>NUCLEOTIDE SEQUENCE [LARGE SCALE GENOMIC DNA]</scope>
    <source>
        <strain evidence="8 9">M11/M66-122</strain>
    </source>
</reference>
<keyword evidence="3" id="KW-0285">Flavoprotein</keyword>
<dbReference type="PANTHER" id="PTHR42973">
    <property type="entry name" value="BINDING OXIDOREDUCTASE, PUTATIVE (AFU_ORTHOLOGUE AFUA_1G17690)-RELATED"/>
    <property type="match status" value="1"/>
</dbReference>
<dbReference type="InterPro" id="IPR006093">
    <property type="entry name" value="Oxy_OxRdtase_FAD_BS"/>
</dbReference>
<dbReference type="PROSITE" id="PS51387">
    <property type="entry name" value="FAD_PCMH"/>
    <property type="match status" value="1"/>
</dbReference>
<dbReference type="Pfam" id="PF01565">
    <property type="entry name" value="FAD_binding_4"/>
    <property type="match status" value="1"/>
</dbReference>
<evidence type="ECO:0000256" key="2">
    <source>
        <dbReference type="ARBA" id="ARBA00005466"/>
    </source>
</evidence>
<evidence type="ECO:0000256" key="3">
    <source>
        <dbReference type="ARBA" id="ARBA00022630"/>
    </source>
</evidence>
<gene>
    <name evidence="8" type="ORF">SLS62_008017</name>
</gene>
<keyword evidence="9" id="KW-1185">Reference proteome</keyword>
<dbReference type="Pfam" id="PF08031">
    <property type="entry name" value="BBE"/>
    <property type="match status" value="1"/>
</dbReference>